<protein>
    <submittedName>
        <fullName evidence="2">Uncharacterized protein</fullName>
    </submittedName>
</protein>
<dbReference type="GeneID" id="63826588"/>
<reference evidence="2 3" key="1">
    <citation type="journal article" date="2016" name="Mol. Biol. Evol.">
        <title>Comparative Genomics of Early-Diverging Mushroom-Forming Fungi Provides Insights into the Origins of Lignocellulose Decay Capabilities.</title>
        <authorList>
            <person name="Nagy L.G."/>
            <person name="Riley R."/>
            <person name="Tritt A."/>
            <person name="Adam C."/>
            <person name="Daum C."/>
            <person name="Floudas D."/>
            <person name="Sun H."/>
            <person name="Yadav J.S."/>
            <person name="Pangilinan J."/>
            <person name="Larsson K.H."/>
            <person name="Matsuura K."/>
            <person name="Barry K."/>
            <person name="Labutti K."/>
            <person name="Kuo R."/>
            <person name="Ohm R.A."/>
            <person name="Bhattacharya S.S."/>
            <person name="Shirouzu T."/>
            <person name="Yoshinaga Y."/>
            <person name="Martin F.M."/>
            <person name="Grigoriev I.V."/>
            <person name="Hibbett D.S."/>
        </authorList>
    </citation>
    <scope>NUCLEOTIDE SEQUENCE [LARGE SCALE GENOMIC DNA]</scope>
    <source>
        <strain evidence="2 3">93-53</strain>
    </source>
</reference>
<proteinExistence type="predicted"/>
<gene>
    <name evidence="2" type="ORF">LAESUDRAFT_729033</name>
</gene>
<keyword evidence="3" id="KW-1185">Reference proteome</keyword>
<dbReference type="RefSeq" id="XP_040761202.1">
    <property type="nucleotide sequence ID" value="XM_040909559.1"/>
</dbReference>
<name>A0A165CUP4_9APHY</name>
<feature type="region of interest" description="Disordered" evidence="1">
    <location>
        <begin position="45"/>
        <end position="67"/>
    </location>
</feature>
<dbReference type="AlphaFoldDB" id="A0A165CUP4"/>
<evidence type="ECO:0000313" key="3">
    <source>
        <dbReference type="Proteomes" id="UP000076871"/>
    </source>
</evidence>
<dbReference type="Proteomes" id="UP000076871">
    <property type="component" value="Unassembled WGS sequence"/>
</dbReference>
<evidence type="ECO:0000313" key="2">
    <source>
        <dbReference type="EMBL" id="KZT03462.1"/>
    </source>
</evidence>
<evidence type="ECO:0000256" key="1">
    <source>
        <dbReference type="SAM" id="MobiDB-lite"/>
    </source>
</evidence>
<sequence length="67" mass="6988">MGTSQQSKVRSRPPQVRRVPSLTVAVIGPSDACLNAISSTLLHPPIKGNPPNPFSSVLVRPGGLATM</sequence>
<dbReference type="InParanoid" id="A0A165CUP4"/>
<dbReference type="EMBL" id="KV427643">
    <property type="protein sequence ID" value="KZT03462.1"/>
    <property type="molecule type" value="Genomic_DNA"/>
</dbReference>
<organism evidence="2 3">
    <name type="scientific">Laetiporus sulphureus 93-53</name>
    <dbReference type="NCBI Taxonomy" id="1314785"/>
    <lineage>
        <taxon>Eukaryota</taxon>
        <taxon>Fungi</taxon>
        <taxon>Dikarya</taxon>
        <taxon>Basidiomycota</taxon>
        <taxon>Agaricomycotina</taxon>
        <taxon>Agaricomycetes</taxon>
        <taxon>Polyporales</taxon>
        <taxon>Laetiporus</taxon>
    </lineage>
</organism>
<accession>A0A165CUP4</accession>